<reference evidence="3 4" key="1">
    <citation type="submission" date="2024-01" db="EMBL/GenBank/DDBJ databases">
        <title>A draft genome for a cacao thread blight-causing isolate of Paramarasmius palmivorus.</title>
        <authorList>
            <person name="Baruah I.K."/>
            <person name="Bukari Y."/>
            <person name="Amoako-Attah I."/>
            <person name="Meinhardt L.W."/>
            <person name="Bailey B.A."/>
            <person name="Cohen S.P."/>
        </authorList>
    </citation>
    <scope>NUCLEOTIDE SEQUENCE [LARGE SCALE GENOMIC DNA]</scope>
    <source>
        <strain evidence="3 4">GH-12</strain>
    </source>
</reference>
<feature type="chain" id="PRO_5043339845" evidence="2">
    <location>
        <begin position="18"/>
        <end position="491"/>
    </location>
</feature>
<dbReference type="EMBL" id="JAYKXP010000138">
    <property type="protein sequence ID" value="KAK7023506.1"/>
    <property type="molecule type" value="Genomic_DNA"/>
</dbReference>
<accession>A0AAW0BDZ5</accession>
<dbReference type="AlphaFoldDB" id="A0AAW0BDZ5"/>
<feature type="compositionally biased region" description="Low complexity" evidence="1">
    <location>
        <begin position="62"/>
        <end position="74"/>
    </location>
</feature>
<keyword evidence="4" id="KW-1185">Reference proteome</keyword>
<evidence type="ECO:0000313" key="4">
    <source>
        <dbReference type="Proteomes" id="UP001383192"/>
    </source>
</evidence>
<proteinExistence type="predicted"/>
<feature type="region of interest" description="Disordered" evidence="1">
    <location>
        <begin position="52"/>
        <end position="81"/>
    </location>
</feature>
<name>A0AAW0BDZ5_9AGAR</name>
<sequence length="491" mass="54485">MFYLLMVVLGAWTGTFRNDQAIGLLVSLFLDAVKELAYDFMSHRLAHDGGAESEASLDHLHPSTSSTTGAGSPTFEPSHDTRLSRLHSSLSTAPGIPPPHIPRVLVDAKTIDLHSGARIDVEYRYRATESFSHVYFRVWLEYPSFLSTPLQPLPTTFSIFRDPSDPTNSSKFRLFFSRPLIRFGHNLGKATLGYAFVEQPIQGYFAPIPPILFKSGCICVPRPEQVLKDVITSVVAPPELAYPVHGGVDTLPSAVLSREGSRTQHLANNVEGMAGLPSGHLPKEVDALRIEGDRAQDEWIAMMDGKHVVVPEVRRFIFEAMEDSEPGKPQMLYGLPNDLKLLPLEQLTHITLNGVHITFDDSVQLISRCPKLDTLYLGGSGIGSPKAARVESIFGEDSTVRDTRGQISTRMRRLEIHRCDVDVRPLVRQLKLMAKGDLVLNVSSKGAKALTLRTTDLHSFGRLSLPSEFKKYQVIARLAEQIEYGKLVDWV</sequence>
<evidence type="ECO:0000256" key="1">
    <source>
        <dbReference type="SAM" id="MobiDB-lite"/>
    </source>
</evidence>
<comment type="caution">
    <text evidence="3">The sequence shown here is derived from an EMBL/GenBank/DDBJ whole genome shotgun (WGS) entry which is preliminary data.</text>
</comment>
<keyword evidence="2" id="KW-0732">Signal</keyword>
<dbReference type="Proteomes" id="UP001383192">
    <property type="component" value="Unassembled WGS sequence"/>
</dbReference>
<evidence type="ECO:0000313" key="3">
    <source>
        <dbReference type="EMBL" id="KAK7023506.1"/>
    </source>
</evidence>
<organism evidence="3 4">
    <name type="scientific">Paramarasmius palmivorus</name>
    <dbReference type="NCBI Taxonomy" id="297713"/>
    <lineage>
        <taxon>Eukaryota</taxon>
        <taxon>Fungi</taxon>
        <taxon>Dikarya</taxon>
        <taxon>Basidiomycota</taxon>
        <taxon>Agaricomycotina</taxon>
        <taxon>Agaricomycetes</taxon>
        <taxon>Agaricomycetidae</taxon>
        <taxon>Agaricales</taxon>
        <taxon>Marasmiineae</taxon>
        <taxon>Marasmiaceae</taxon>
        <taxon>Paramarasmius</taxon>
    </lineage>
</organism>
<feature type="compositionally biased region" description="Basic and acidic residues" evidence="1">
    <location>
        <begin position="52"/>
        <end position="61"/>
    </location>
</feature>
<feature type="signal peptide" evidence="2">
    <location>
        <begin position="1"/>
        <end position="17"/>
    </location>
</feature>
<protein>
    <submittedName>
        <fullName evidence="3">Uncharacterized protein</fullName>
    </submittedName>
</protein>
<evidence type="ECO:0000256" key="2">
    <source>
        <dbReference type="SAM" id="SignalP"/>
    </source>
</evidence>
<gene>
    <name evidence="3" type="ORF">VNI00_016724</name>
</gene>